<dbReference type="EMBL" id="AVPJ01000012">
    <property type="protein sequence ID" value="KGN31287.1"/>
    <property type="molecule type" value="Genomic_DNA"/>
</dbReference>
<evidence type="ECO:0000256" key="3">
    <source>
        <dbReference type="ARBA" id="ARBA00022989"/>
    </source>
</evidence>
<dbReference type="GO" id="GO:0022857">
    <property type="term" value="F:transmembrane transporter activity"/>
    <property type="evidence" value="ECO:0007669"/>
    <property type="project" value="InterPro"/>
</dbReference>
<accession>A0A0A0J5B5</accession>
<dbReference type="Proteomes" id="UP000030002">
    <property type="component" value="Unassembled WGS sequence"/>
</dbReference>
<feature type="transmembrane region" description="Helical" evidence="5">
    <location>
        <begin position="64"/>
        <end position="83"/>
    </location>
</feature>
<keyword evidence="8" id="KW-1185">Reference proteome</keyword>
<feature type="transmembrane region" description="Helical" evidence="5">
    <location>
        <begin position="89"/>
        <end position="111"/>
    </location>
</feature>
<keyword evidence="3 5" id="KW-1133">Transmembrane helix</keyword>
<evidence type="ECO:0000259" key="6">
    <source>
        <dbReference type="PROSITE" id="PS50850"/>
    </source>
</evidence>
<dbReference type="InterPro" id="IPR036259">
    <property type="entry name" value="MFS_trans_sf"/>
</dbReference>
<evidence type="ECO:0000313" key="7">
    <source>
        <dbReference type="EMBL" id="KGN31287.1"/>
    </source>
</evidence>
<comment type="subcellular location">
    <subcellularLocation>
        <location evidence="1">Cell membrane</location>
        <topology evidence="1">Multi-pass membrane protein</topology>
    </subcellularLocation>
</comment>
<evidence type="ECO:0000256" key="1">
    <source>
        <dbReference type="ARBA" id="ARBA00004651"/>
    </source>
</evidence>
<evidence type="ECO:0000256" key="2">
    <source>
        <dbReference type="ARBA" id="ARBA00022692"/>
    </source>
</evidence>
<dbReference type="STRING" id="1385520.N802_04155"/>
<feature type="transmembrane region" description="Helical" evidence="5">
    <location>
        <begin position="357"/>
        <end position="376"/>
    </location>
</feature>
<name>A0A0A0J5B5_9MICO</name>
<gene>
    <name evidence="7" type="ORF">N802_04155</name>
</gene>
<keyword evidence="2 5" id="KW-0812">Transmembrane</keyword>
<feature type="transmembrane region" description="Helical" evidence="5">
    <location>
        <begin position="123"/>
        <end position="144"/>
    </location>
</feature>
<dbReference type="AlphaFoldDB" id="A0A0A0J5B5"/>
<feature type="transmembrane region" description="Helical" evidence="5">
    <location>
        <begin position="211"/>
        <end position="228"/>
    </location>
</feature>
<dbReference type="PANTHER" id="PTHR23531:SF1">
    <property type="entry name" value="QUINOLENE RESISTANCE PROTEIN NORA"/>
    <property type="match status" value="1"/>
</dbReference>
<feature type="transmembrane region" description="Helical" evidence="5">
    <location>
        <begin position="31"/>
        <end position="52"/>
    </location>
</feature>
<sequence length="387" mass="40501">MAVLLSAWGISTSYGMLLLLPLHVQGLGGNEASFGLVLSAAVVPAVLTLLAVSSRPEALRPQWMLTLAIAVFGAGCVLAATVTSGWEPLIGVGLLLGTSWAVVYTVAPMVVNEMVTDSGRVTYFGYLTGTQQLGIGTGPVLAGWLAHTSVGLRGTFLIAGLVCAAAAAATTLAAALTPDRRQTHPSSLKHAERSGLWQEGKSIVRSPAGPWLLVIALFACLFTTMTQFQTTFAAAQDLDFSIFFVAYTVAVIAVRFLVAPRVRRFDQTRVIATAITVMLIAVASFLAVGANPIAYATASAAMGLGYGLALPATQAHAVAVSAEALRPRVLPLAGLVFQTAILSFPLAVGWIVVQFGYWELFTVLVAFAVVQAAIAWRQVATQRSSSP</sequence>
<feature type="transmembrane region" description="Helical" evidence="5">
    <location>
        <begin position="329"/>
        <end position="351"/>
    </location>
</feature>
<evidence type="ECO:0000256" key="4">
    <source>
        <dbReference type="ARBA" id="ARBA00023136"/>
    </source>
</evidence>
<evidence type="ECO:0000313" key="8">
    <source>
        <dbReference type="Proteomes" id="UP000030002"/>
    </source>
</evidence>
<organism evidence="7 8">
    <name type="scientific">Knoellia sinensis KCTC 19936</name>
    <dbReference type="NCBI Taxonomy" id="1385520"/>
    <lineage>
        <taxon>Bacteria</taxon>
        <taxon>Bacillati</taxon>
        <taxon>Actinomycetota</taxon>
        <taxon>Actinomycetes</taxon>
        <taxon>Micrococcales</taxon>
        <taxon>Intrasporangiaceae</taxon>
        <taxon>Knoellia</taxon>
    </lineage>
</organism>
<dbReference type="InterPro" id="IPR011701">
    <property type="entry name" value="MFS"/>
</dbReference>
<dbReference type="InterPro" id="IPR052714">
    <property type="entry name" value="MFS_Exporter"/>
</dbReference>
<feature type="transmembrane region" description="Helical" evidence="5">
    <location>
        <begin position="156"/>
        <end position="176"/>
    </location>
</feature>
<dbReference type="eggNOG" id="COG2814">
    <property type="taxonomic scope" value="Bacteria"/>
</dbReference>
<dbReference type="SUPFAM" id="SSF103473">
    <property type="entry name" value="MFS general substrate transporter"/>
    <property type="match status" value="1"/>
</dbReference>
<feature type="transmembrane region" description="Helical" evidence="5">
    <location>
        <begin position="293"/>
        <end position="317"/>
    </location>
</feature>
<feature type="domain" description="Major facilitator superfamily (MFS) profile" evidence="6">
    <location>
        <begin position="1"/>
        <end position="383"/>
    </location>
</feature>
<dbReference type="Pfam" id="PF07690">
    <property type="entry name" value="MFS_1"/>
    <property type="match status" value="1"/>
</dbReference>
<keyword evidence="4 5" id="KW-0472">Membrane</keyword>
<dbReference type="PANTHER" id="PTHR23531">
    <property type="entry name" value="QUINOLENE RESISTANCE PROTEIN NORA"/>
    <property type="match status" value="1"/>
</dbReference>
<comment type="caution">
    <text evidence="7">The sequence shown here is derived from an EMBL/GenBank/DDBJ whole genome shotgun (WGS) entry which is preliminary data.</text>
</comment>
<dbReference type="Gene3D" id="1.20.1250.20">
    <property type="entry name" value="MFS general substrate transporter like domains"/>
    <property type="match status" value="1"/>
</dbReference>
<feature type="transmembrane region" description="Helical" evidence="5">
    <location>
        <begin position="240"/>
        <end position="258"/>
    </location>
</feature>
<evidence type="ECO:0000256" key="5">
    <source>
        <dbReference type="SAM" id="Phobius"/>
    </source>
</evidence>
<protein>
    <recommendedName>
        <fullName evidence="6">Major facilitator superfamily (MFS) profile domain-containing protein</fullName>
    </recommendedName>
</protein>
<dbReference type="PROSITE" id="PS50850">
    <property type="entry name" value="MFS"/>
    <property type="match status" value="1"/>
</dbReference>
<dbReference type="GO" id="GO:0005886">
    <property type="term" value="C:plasma membrane"/>
    <property type="evidence" value="ECO:0007669"/>
    <property type="project" value="UniProtKB-SubCell"/>
</dbReference>
<reference evidence="7 8" key="1">
    <citation type="submission" date="2013-08" db="EMBL/GenBank/DDBJ databases">
        <title>The genome sequence of Knoellia sinensis.</title>
        <authorList>
            <person name="Zhu W."/>
            <person name="Wang G."/>
        </authorList>
    </citation>
    <scope>NUCLEOTIDE SEQUENCE [LARGE SCALE GENOMIC DNA]</scope>
    <source>
        <strain evidence="7 8">KCTC 19936</strain>
    </source>
</reference>
<dbReference type="InterPro" id="IPR020846">
    <property type="entry name" value="MFS_dom"/>
</dbReference>
<proteinExistence type="predicted"/>
<feature type="transmembrane region" description="Helical" evidence="5">
    <location>
        <begin position="270"/>
        <end position="287"/>
    </location>
</feature>